<evidence type="ECO:0000313" key="1">
    <source>
        <dbReference type="EMBL" id="MTJ42280.1"/>
    </source>
</evidence>
<accession>A0ACC7S1G2</accession>
<name>A0ACC7S1G2_DOLFA</name>
<evidence type="ECO:0000313" key="2">
    <source>
        <dbReference type="Proteomes" id="UP001517388"/>
    </source>
</evidence>
<dbReference type="EMBL" id="VILF01000001">
    <property type="protein sequence ID" value="MTJ42280.1"/>
    <property type="molecule type" value="Genomic_DNA"/>
</dbReference>
<organism evidence="1 2">
    <name type="scientific">Dolichospermum flos-aquae UHCC 0037</name>
    <dbReference type="NCBI Taxonomy" id="2590026"/>
    <lineage>
        <taxon>Bacteria</taxon>
        <taxon>Bacillati</taxon>
        <taxon>Cyanobacteriota</taxon>
        <taxon>Cyanophyceae</taxon>
        <taxon>Nostocales</taxon>
        <taxon>Aphanizomenonaceae</taxon>
        <taxon>Dolichospermum</taxon>
    </lineage>
</organism>
<comment type="caution">
    <text evidence="1">The sequence shown here is derived from an EMBL/GenBank/DDBJ whole genome shotgun (WGS) entry which is preliminary data.</text>
</comment>
<proteinExistence type="predicted"/>
<reference evidence="2" key="1">
    <citation type="journal article" date="2020" name="Toxins">
        <title>Phylogenomic Analysis of Secondary Metabolism in the Toxic Cyanobacterial Genera Anabaena, Dolichospermum and Aphanizomenon.</title>
        <authorList>
            <person name="Oesterholm J."/>
            <person name="Popin R.V."/>
            <person name="Fewer D.P."/>
            <person name="Sivonen K."/>
        </authorList>
    </citation>
    <scope>NUCLEOTIDE SEQUENCE [LARGE SCALE GENOMIC DNA]</scope>
    <source>
        <strain evidence="2">UHCC 0037</strain>
    </source>
</reference>
<dbReference type="Proteomes" id="UP001517388">
    <property type="component" value="Unassembled WGS sequence"/>
</dbReference>
<keyword evidence="2" id="KW-1185">Reference proteome</keyword>
<gene>
    <name evidence="1" type="ORF">FJR39_03140</name>
</gene>
<sequence>MEKNMSRFANFDDDEINLLYALLRYGYKYPSNLPDDCIGAYDMYQEISAEIAKRSPKNS</sequence>
<protein>
    <submittedName>
        <fullName evidence="1">Uncharacterized protein</fullName>
    </submittedName>
</protein>